<protein>
    <submittedName>
        <fullName evidence="2">Uncharacterized protein</fullName>
    </submittedName>
</protein>
<sequence>MTSSLFMTGFASLLAISSALQFQVIHPFSDSACKNPVGVKAVHDSDAVTEIALGYGVGAEARGRKYEKYGKVDFENATAPDNGIGNWVRCNWMWMAPDAMQAPGKVILTAAQEGCVFTQLPVSATLWATFCCGGQCNHFTGSAPDPRPAGEKPHKREEITTNCKRPQKKNIPATTDMVAAKMGSLAARAALQKRDRCDIHDKECADKFWKGCKIDPETPTLAAGFQVAVSQIQSAAAGPGAGDSTITASIAFTVGTSTSFTQGSSSSSTQGLEVSVEGGVSFPVEAKTTVSASLIFTEEINQSTSHEQNESKQETVIQTLAQVLGTTGFQSYTPYYNCYMPYIDCGMEKGTGKVNVCYPAYDNKGQIRGEFAIVTVS</sequence>
<dbReference type="AlphaFoldDB" id="A0A9N9Q688"/>
<name>A0A9N9Q688_9HELO</name>
<evidence type="ECO:0000313" key="2">
    <source>
        <dbReference type="EMBL" id="CAG8976202.1"/>
    </source>
</evidence>
<dbReference type="EMBL" id="CAJVRM010000166">
    <property type="protein sequence ID" value="CAG8976202.1"/>
    <property type="molecule type" value="Genomic_DNA"/>
</dbReference>
<proteinExistence type="predicted"/>
<keyword evidence="3" id="KW-1185">Reference proteome</keyword>
<evidence type="ECO:0000256" key="1">
    <source>
        <dbReference type="SAM" id="SignalP"/>
    </source>
</evidence>
<keyword evidence="1" id="KW-0732">Signal</keyword>
<dbReference type="Proteomes" id="UP000701801">
    <property type="component" value="Unassembled WGS sequence"/>
</dbReference>
<evidence type="ECO:0000313" key="3">
    <source>
        <dbReference type="Proteomes" id="UP000701801"/>
    </source>
</evidence>
<dbReference type="OrthoDB" id="4479320at2759"/>
<comment type="caution">
    <text evidence="2">The sequence shown here is derived from an EMBL/GenBank/DDBJ whole genome shotgun (WGS) entry which is preliminary data.</text>
</comment>
<feature type="chain" id="PRO_5040393646" evidence="1">
    <location>
        <begin position="20"/>
        <end position="377"/>
    </location>
</feature>
<reference evidence="2" key="1">
    <citation type="submission" date="2021-07" db="EMBL/GenBank/DDBJ databases">
        <authorList>
            <person name="Durling M."/>
        </authorList>
    </citation>
    <scope>NUCLEOTIDE SEQUENCE</scope>
</reference>
<organism evidence="2 3">
    <name type="scientific">Hymenoscyphus albidus</name>
    <dbReference type="NCBI Taxonomy" id="595503"/>
    <lineage>
        <taxon>Eukaryota</taxon>
        <taxon>Fungi</taxon>
        <taxon>Dikarya</taxon>
        <taxon>Ascomycota</taxon>
        <taxon>Pezizomycotina</taxon>
        <taxon>Leotiomycetes</taxon>
        <taxon>Helotiales</taxon>
        <taxon>Helotiaceae</taxon>
        <taxon>Hymenoscyphus</taxon>
    </lineage>
</organism>
<feature type="signal peptide" evidence="1">
    <location>
        <begin position="1"/>
        <end position="19"/>
    </location>
</feature>
<gene>
    <name evidence="2" type="ORF">HYALB_00011133</name>
</gene>
<accession>A0A9N9Q688</accession>